<organism evidence="18 19">
    <name type="scientific">Myripristis murdjan</name>
    <name type="common">pinecone soldierfish</name>
    <dbReference type="NCBI Taxonomy" id="586833"/>
    <lineage>
        <taxon>Eukaryota</taxon>
        <taxon>Metazoa</taxon>
        <taxon>Chordata</taxon>
        <taxon>Craniata</taxon>
        <taxon>Vertebrata</taxon>
        <taxon>Euteleostomi</taxon>
        <taxon>Actinopterygii</taxon>
        <taxon>Neopterygii</taxon>
        <taxon>Teleostei</taxon>
        <taxon>Neoteleostei</taxon>
        <taxon>Acanthomorphata</taxon>
        <taxon>Holocentriformes</taxon>
        <taxon>Holocentridae</taxon>
        <taxon>Myripristis</taxon>
    </lineage>
</organism>
<keyword evidence="8" id="KW-0862">Zinc</keyword>
<keyword evidence="5" id="KW-0479">Metal-binding</keyword>
<evidence type="ECO:0000256" key="11">
    <source>
        <dbReference type="ARBA" id="ARBA00023157"/>
    </source>
</evidence>
<dbReference type="PANTHER" id="PTHR23037">
    <property type="entry name" value="CYTOKINE RECEPTOR"/>
    <property type="match status" value="1"/>
</dbReference>
<evidence type="ECO:0000256" key="13">
    <source>
        <dbReference type="ARBA" id="ARBA00023180"/>
    </source>
</evidence>
<dbReference type="CDD" id="cd00063">
    <property type="entry name" value="FN3"/>
    <property type="match status" value="1"/>
</dbReference>
<dbReference type="InterPro" id="IPR036116">
    <property type="entry name" value="FN3_sf"/>
</dbReference>
<feature type="signal peptide" evidence="16">
    <location>
        <begin position="1"/>
        <end position="22"/>
    </location>
</feature>
<keyword evidence="12" id="KW-0675">Receptor</keyword>
<evidence type="ECO:0000256" key="10">
    <source>
        <dbReference type="ARBA" id="ARBA00023136"/>
    </source>
</evidence>
<reference evidence="18" key="1">
    <citation type="submission" date="2019-06" db="EMBL/GenBank/DDBJ databases">
        <authorList>
            <consortium name="Wellcome Sanger Institute Data Sharing"/>
        </authorList>
    </citation>
    <scope>NUCLEOTIDE SEQUENCE [LARGE SCALE GENOMIC DNA]</scope>
</reference>
<dbReference type="InterPro" id="IPR003961">
    <property type="entry name" value="FN3_dom"/>
</dbReference>
<gene>
    <name evidence="18" type="primary">prlrb</name>
</gene>
<keyword evidence="6 16" id="KW-0732">Signal</keyword>
<dbReference type="OrthoDB" id="8858139at2759"/>
<dbReference type="InterPro" id="IPR013783">
    <property type="entry name" value="Ig-like_fold"/>
</dbReference>
<evidence type="ECO:0000313" key="18">
    <source>
        <dbReference type="Ensembl" id="ENSMMDP00005017868.1"/>
    </source>
</evidence>
<dbReference type="GO" id="GO:0009897">
    <property type="term" value="C:external side of plasma membrane"/>
    <property type="evidence" value="ECO:0007669"/>
    <property type="project" value="TreeGrafter"/>
</dbReference>
<evidence type="ECO:0000256" key="16">
    <source>
        <dbReference type="SAM" id="SignalP"/>
    </source>
</evidence>
<dbReference type="Proteomes" id="UP000472263">
    <property type="component" value="Chromosome 9"/>
</dbReference>
<dbReference type="GO" id="GO:0046872">
    <property type="term" value="F:metal ion binding"/>
    <property type="evidence" value="ECO:0007669"/>
    <property type="project" value="UniProtKB-KW"/>
</dbReference>
<evidence type="ECO:0000256" key="8">
    <source>
        <dbReference type="ARBA" id="ARBA00022833"/>
    </source>
</evidence>
<dbReference type="GO" id="GO:0004896">
    <property type="term" value="F:cytokine receptor activity"/>
    <property type="evidence" value="ECO:0007669"/>
    <property type="project" value="TreeGrafter"/>
</dbReference>
<keyword evidence="11" id="KW-1015">Disulfide bond</keyword>
<feature type="chain" id="PRO_5043814715" description="Prolactin receptor" evidence="16">
    <location>
        <begin position="23"/>
        <end position="523"/>
    </location>
</feature>
<feature type="region of interest" description="Disordered" evidence="14">
    <location>
        <begin position="354"/>
        <end position="382"/>
    </location>
</feature>
<dbReference type="InParanoid" id="A0A667XU59"/>
<feature type="domain" description="Fibronectin type-III" evidence="17">
    <location>
        <begin position="25"/>
        <end position="125"/>
    </location>
</feature>
<dbReference type="FunFam" id="2.60.40.10:FF:000287">
    <property type="entry name" value="Prolactin receptor"/>
    <property type="match status" value="1"/>
</dbReference>
<keyword evidence="9 15" id="KW-1133">Transmembrane helix</keyword>
<dbReference type="PANTHER" id="PTHR23037:SF46">
    <property type="entry name" value="INTERLEUKIN 5 RECEPTOR SUBUNIT ALPHA"/>
    <property type="match status" value="1"/>
</dbReference>
<evidence type="ECO:0000256" key="5">
    <source>
        <dbReference type="ARBA" id="ARBA00022723"/>
    </source>
</evidence>
<sequence length="523" mass="58764">MRRDGGGTLLLLLLAAAVDCSSESPPGKPVLLSCRSPEKETFTCWWEPGSDGGLPTTHRLYYQREDLNGTNECPDYRTAGSNSCFFGKHHTSIWVNYILTVVASNALGNTTSDPLEFDVMYIVQPYAPENVMVLVENRGESPHLLVKWEPPHDTDTQSGWITLTYQLHVKRENDNQWEEYTSGKQTHFSIFSLHPGEVYMVQVRCKLDHGHWSEWSSISYAKVPNYYQRERPFWILVSIFSALTLIAVMFIFITKRKHVKQCLLPPVPGPKIRGFDIQILKNGHPEDTVSALIINQGFPPMVAWKDQMEDYLVVFDSDDGPLPDSPRTQKRRESSIIPNGFQLHPEGYCKEPMINHSDGEKAGKRKEGHAVKKGYTSSSGVLLSNGELPQSATQRQPCSNLNFASEYYTHITVESPSHHDGRPSADCTAENIVTGGYVDAKRQEVDERQEDYSRVGGVNSDNLLFLHKETAPLNTSCKDKNTQLDCTDQRSREPHVTAATKVQVCTKLIDNGYVESVPSAPTM</sequence>
<evidence type="ECO:0000259" key="17">
    <source>
        <dbReference type="PROSITE" id="PS50853"/>
    </source>
</evidence>
<evidence type="ECO:0000313" key="19">
    <source>
        <dbReference type="Proteomes" id="UP000472263"/>
    </source>
</evidence>
<evidence type="ECO:0000256" key="3">
    <source>
        <dbReference type="ARBA" id="ARBA00019818"/>
    </source>
</evidence>
<dbReference type="Pfam" id="PF00041">
    <property type="entry name" value="fn3"/>
    <property type="match status" value="1"/>
</dbReference>
<evidence type="ECO:0000256" key="6">
    <source>
        <dbReference type="ARBA" id="ARBA00022729"/>
    </source>
</evidence>
<evidence type="ECO:0000256" key="15">
    <source>
        <dbReference type="SAM" id="Phobius"/>
    </source>
</evidence>
<proteinExistence type="inferred from homology"/>
<dbReference type="GeneTree" id="ENSGT00940000154851"/>
<evidence type="ECO:0000256" key="12">
    <source>
        <dbReference type="ARBA" id="ARBA00023170"/>
    </source>
</evidence>
<evidence type="ECO:0000256" key="7">
    <source>
        <dbReference type="ARBA" id="ARBA00022737"/>
    </source>
</evidence>
<dbReference type="SUPFAM" id="SSF49265">
    <property type="entry name" value="Fibronectin type III"/>
    <property type="match status" value="2"/>
</dbReference>
<protein>
    <recommendedName>
        <fullName evidence="3">Prolactin receptor</fullName>
    </recommendedName>
</protein>
<keyword evidence="7" id="KW-0677">Repeat</keyword>
<reference evidence="18" key="3">
    <citation type="submission" date="2025-09" db="UniProtKB">
        <authorList>
            <consortium name="Ensembl"/>
        </authorList>
    </citation>
    <scope>IDENTIFICATION</scope>
</reference>
<comment type="similarity">
    <text evidence="2">Belongs to the type I cytokine receptor family. Type 1 subfamily.</text>
</comment>
<keyword evidence="10 15" id="KW-0472">Membrane</keyword>
<keyword evidence="19" id="KW-1185">Reference proteome</keyword>
<dbReference type="InterPro" id="IPR015152">
    <property type="entry name" value="Growth/epo_recpt_lig-bind"/>
</dbReference>
<dbReference type="PROSITE" id="PS50853">
    <property type="entry name" value="FN3"/>
    <property type="match status" value="2"/>
</dbReference>
<dbReference type="Gene3D" id="2.60.40.10">
    <property type="entry name" value="Immunoglobulins"/>
    <property type="match status" value="2"/>
</dbReference>
<evidence type="ECO:0000256" key="4">
    <source>
        <dbReference type="ARBA" id="ARBA00022692"/>
    </source>
</evidence>
<evidence type="ECO:0000256" key="14">
    <source>
        <dbReference type="SAM" id="MobiDB-lite"/>
    </source>
</evidence>
<dbReference type="Pfam" id="PF09067">
    <property type="entry name" value="EpoR_lig-bind"/>
    <property type="match status" value="1"/>
</dbReference>
<keyword evidence="13" id="KW-0325">Glycoprotein</keyword>
<evidence type="ECO:0000256" key="1">
    <source>
        <dbReference type="ARBA" id="ARBA00004479"/>
    </source>
</evidence>
<dbReference type="Ensembl" id="ENSMMDT00005018313.1">
    <property type="protein sequence ID" value="ENSMMDP00005017868.1"/>
    <property type="gene ID" value="ENSMMDG00005008957.1"/>
</dbReference>
<keyword evidence="4 15" id="KW-0812">Transmembrane</keyword>
<evidence type="ECO:0000256" key="9">
    <source>
        <dbReference type="ARBA" id="ARBA00022989"/>
    </source>
</evidence>
<dbReference type="SMART" id="SM00060">
    <property type="entry name" value="FN3"/>
    <property type="match status" value="2"/>
</dbReference>
<feature type="transmembrane region" description="Helical" evidence="15">
    <location>
        <begin position="233"/>
        <end position="253"/>
    </location>
</feature>
<dbReference type="AlphaFoldDB" id="A0A667XU59"/>
<feature type="domain" description="Fibronectin type-III" evidence="17">
    <location>
        <begin position="127"/>
        <end position="226"/>
    </location>
</feature>
<dbReference type="FunFam" id="2.60.40.10:FF:000358">
    <property type="entry name" value="Prolactin receptor"/>
    <property type="match status" value="1"/>
</dbReference>
<evidence type="ECO:0000256" key="2">
    <source>
        <dbReference type="ARBA" id="ARBA00007885"/>
    </source>
</evidence>
<reference evidence="18" key="2">
    <citation type="submission" date="2025-08" db="UniProtKB">
        <authorList>
            <consortium name="Ensembl"/>
        </authorList>
    </citation>
    <scope>IDENTIFICATION</scope>
</reference>
<accession>A0A667XU59</accession>
<comment type="subcellular location">
    <subcellularLocation>
        <location evidence="1">Membrane</location>
        <topology evidence="1">Single-pass type I membrane protein</topology>
    </subcellularLocation>
</comment>
<name>A0A667XU59_9TELE</name>